<dbReference type="EMBL" id="JXTC01000344">
    <property type="protein sequence ID" value="PON62662.1"/>
    <property type="molecule type" value="Genomic_DNA"/>
</dbReference>
<dbReference type="InParanoid" id="A0A2P5CNR0"/>
<organism evidence="1 2">
    <name type="scientific">Trema orientale</name>
    <name type="common">Charcoal tree</name>
    <name type="synonym">Celtis orientalis</name>
    <dbReference type="NCBI Taxonomy" id="63057"/>
    <lineage>
        <taxon>Eukaryota</taxon>
        <taxon>Viridiplantae</taxon>
        <taxon>Streptophyta</taxon>
        <taxon>Embryophyta</taxon>
        <taxon>Tracheophyta</taxon>
        <taxon>Spermatophyta</taxon>
        <taxon>Magnoliopsida</taxon>
        <taxon>eudicotyledons</taxon>
        <taxon>Gunneridae</taxon>
        <taxon>Pentapetalae</taxon>
        <taxon>rosids</taxon>
        <taxon>fabids</taxon>
        <taxon>Rosales</taxon>
        <taxon>Cannabaceae</taxon>
        <taxon>Trema</taxon>
    </lineage>
</organism>
<feature type="non-terminal residue" evidence="1">
    <location>
        <position position="60"/>
    </location>
</feature>
<protein>
    <submittedName>
        <fullName evidence="1">Uncharacterized protein</fullName>
    </submittedName>
</protein>
<evidence type="ECO:0000313" key="1">
    <source>
        <dbReference type="EMBL" id="PON62662.1"/>
    </source>
</evidence>
<keyword evidence="2" id="KW-1185">Reference proteome</keyword>
<name>A0A2P5CNR0_TREOI</name>
<dbReference type="Proteomes" id="UP000237000">
    <property type="component" value="Unassembled WGS sequence"/>
</dbReference>
<comment type="caution">
    <text evidence="1">The sequence shown here is derived from an EMBL/GenBank/DDBJ whole genome shotgun (WGS) entry which is preliminary data.</text>
</comment>
<evidence type="ECO:0000313" key="2">
    <source>
        <dbReference type="Proteomes" id="UP000237000"/>
    </source>
</evidence>
<reference evidence="2" key="1">
    <citation type="submission" date="2016-06" db="EMBL/GenBank/DDBJ databases">
        <title>Parallel loss of symbiosis genes in relatives of nitrogen-fixing non-legume Parasponia.</title>
        <authorList>
            <person name="Van Velzen R."/>
            <person name="Holmer R."/>
            <person name="Bu F."/>
            <person name="Rutten L."/>
            <person name="Van Zeijl A."/>
            <person name="Liu W."/>
            <person name="Santuari L."/>
            <person name="Cao Q."/>
            <person name="Sharma T."/>
            <person name="Shen D."/>
            <person name="Roswanjaya Y."/>
            <person name="Wardhani T."/>
            <person name="Kalhor M.S."/>
            <person name="Jansen J."/>
            <person name="Van den Hoogen J."/>
            <person name="Gungor B."/>
            <person name="Hartog M."/>
            <person name="Hontelez J."/>
            <person name="Verver J."/>
            <person name="Yang W.-C."/>
            <person name="Schijlen E."/>
            <person name="Repin R."/>
            <person name="Schilthuizen M."/>
            <person name="Schranz E."/>
            <person name="Heidstra R."/>
            <person name="Miyata K."/>
            <person name="Fedorova E."/>
            <person name="Kohlen W."/>
            <person name="Bisseling T."/>
            <person name="Smit S."/>
            <person name="Geurts R."/>
        </authorList>
    </citation>
    <scope>NUCLEOTIDE SEQUENCE [LARGE SCALE GENOMIC DNA]</scope>
    <source>
        <strain evidence="2">cv. RG33-2</strain>
    </source>
</reference>
<accession>A0A2P5CNR0</accession>
<sequence>MSWQAPIYLARTHWTRLEVLTHHSSFAYKVKPSNAMKTLHQLAQEAKLSYKSLTSQQCSR</sequence>
<proteinExistence type="predicted"/>
<gene>
    <name evidence="1" type="ORF">TorRG33x02_278310</name>
</gene>
<dbReference type="AlphaFoldDB" id="A0A2P5CNR0"/>